<keyword evidence="2" id="KW-1185">Reference proteome</keyword>
<dbReference type="EMBL" id="CAMGYJ010000008">
    <property type="protein sequence ID" value="CAI0464700.1"/>
    <property type="molecule type" value="Genomic_DNA"/>
</dbReference>
<reference evidence="1" key="1">
    <citation type="submission" date="2022-08" db="EMBL/GenBank/DDBJ databases">
        <authorList>
            <person name="Gutierrez-Valencia J."/>
        </authorList>
    </citation>
    <scope>NUCLEOTIDE SEQUENCE</scope>
</reference>
<dbReference type="Proteomes" id="UP001154282">
    <property type="component" value="Unassembled WGS sequence"/>
</dbReference>
<protein>
    <submittedName>
        <fullName evidence="1">Uncharacterized protein</fullName>
    </submittedName>
</protein>
<accession>A0AAV0P252</accession>
<evidence type="ECO:0000313" key="1">
    <source>
        <dbReference type="EMBL" id="CAI0464700.1"/>
    </source>
</evidence>
<organism evidence="1 2">
    <name type="scientific">Linum tenue</name>
    <dbReference type="NCBI Taxonomy" id="586396"/>
    <lineage>
        <taxon>Eukaryota</taxon>
        <taxon>Viridiplantae</taxon>
        <taxon>Streptophyta</taxon>
        <taxon>Embryophyta</taxon>
        <taxon>Tracheophyta</taxon>
        <taxon>Spermatophyta</taxon>
        <taxon>Magnoliopsida</taxon>
        <taxon>eudicotyledons</taxon>
        <taxon>Gunneridae</taxon>
        <taxon>Pentapetalae</taxon>
        <taxon>rosids</taxon>
        <taxon>fabids</taxon>
        <taxon>Malpighiales</taxon>
        <taxon>Linaceae</taxon>
        <taxon>Linum</taxon>
    </lineage>
</organism>
<comment type="caution">
    <text evidence="1">The sequence shown here is derived from an EMBL/GenBank/DDBJ whole genome shotgun (WGS) entry which is preliminary data.</text>
</comment>
<gene>
    <name evidence="1" type="ORF">LITE_LOCUS36294</name>
</gene>
<proteinExistence type="predicted"/>
<dbReference type="AlphaFoldDB" id="A0AAV0P252"/>
<name>A0AAV0P252_9ROSI</name>
<sequence length="28" mass="3283">MDLKYFQVLKMESHVVNGALRINKVSDF</sequence>
<evidence type="ECO:0000313" key="2">
    <source>
        <dbReference type="Proteomes" id="UP001154282"/>
    </source>
</evidence>